<dbReference type="InterPro" id="IPR002611">
    <property type="entry name" value="IstB_ATP-bd"/>
</dbReference>
<name>A0AAN4W4B2_9BACT</name>
<keyword evidence="3" id="KW-0067">ATP-binding</keyword>
<accession>A0AAN4W4B2</accession>
<dbReference type="InterPro" id="IPR047661">
    <property type="entry name" value="IstB"/>
</dbReference>
<dbReference type="PANTHER" id="PTHR30050:SF4">
    <property type="entry name" value="ATP-BINDING PROTEIN RV3427C IN INSERTION SEQUENCE-RELATED"/>
    <property type="match status" value="1"/>
</dbReference>
<evidence type="ECO:0000256" key="2">
    <source>
        <dbReference type="ARBA" id="ARBA00022741"/>
    </source>
</evidence>
<keyword evidence="7" id="KW-1185">Reference proteome</keyword>
<dbReference type="InterPro" id="IPR028350">
    <property type="entry name" value="DNAC/IstB-like"/>
</dbReference>
<keyword evidence="2" id="KW-0547">Nucleotide-binding</keyword>
<dbReference type="InterPro" id="IPR027417">
    <property type="entry name" value="P-loop_NTPase"/>
</dbReference>
<evidence type="ECO:0000256" key="1">
    <source>
        <dbReference type="ARBA" id="ARBA00008059"/>
    </source>
</evidence>
<dbReference type="PANTHER" id="PTHR30050">
    <property type="entry name" value="CHROMOSOMAL REPLICATION INITIATOR PROTEIN DNAA"/>
    <property type="match status" value="1"/>
</dbReference>
<gene>
    <name evidence="6" type="primary">istB_2</name>
    <name evidence="5" type="synonym">istB_1</name>
    <name evidence="5" type="ORF">PEDI_31160</name>
    <name evidence="6" type="ORF">PEDI_54190</name>
</gene>
<reference evidence="6 7" key="1">
    <citation type="submission" date="2021-12" db="EMBL/GenBank/DDBJ databases">
        <title>Genome sequencing of bacteria with rrn-lacking chromosome and rrn-plasmid.</title>
        <authorList>
            <person name="Anda M."/>
            <person name="Iwasaki W."/>
        </authorList>
    </citation>
    <scope>NUCLEOTIDE SEQUENCE [LARGE SCALE GENOMIC DNA]</scope>
    <source>
        <strain evidence="6 7">NBRC 15940</strain>
    </source>
</reference>
<dbReference type="Pfam" id="PF01695">
    <property type="entry name" value="IstB_IS21"/>
    <property type="match status" value="1"/>
</dbReference>
<dbReference type="RefSeq" id="WP_338237833.1">
    <property type="nucleotide sequence ID" value="NZ_BQKE01000002.1"/>
</dbReference>
<evidence type="ECO:0000313" key="6">
    <source>
        <dbReference type="EMBL" id="GJM64867.1"/>
    </source>
</evidence>
<dbReference type="PIRSF" id="PIRSF003073">
    <property type="entry name" value="DNAC_TnpB_IstB"/>
    <property type="match status" value="1"/>
</dbReference>
<evidence type="ECO:0000313" key="7">
    <source>
        <dbReference type="Proteomes" id="UP001310022"/>
    </source>
</evidence>
<dbReference type="GO" id="GO:0005524">
    <property type="term" value="F:ATP binding"/>
    <property type="evidence" value="ECO:0007669"/>
    <property type="project" value="UniProtKB-KW"/>
</dbReference>
<comment type="similarity">
    <text evidence="1">Belongs to the IS21/IS1162 putative ATP-binding protein family.</text>
</comment>
<dbReference type="SUPFAM" id="SSF52540">
    <property type="entry name" value="P-loop containing nucleoside triphosphate hydrolases"/>
    <property type="match status" value="1"/>
</dbReference>
<organism evidence="6 7">
    <name type="scientific">Persicobacter diffluens</name>
    <dbReference type="NCBI Taxonomy" id="981"/>
    <lineage>
        <taxon>Bacteria</taxon>
        <taxon>Pseudomonadati</taxon>
        <taxon>Bacteroidota</taxon>
        <taxon>Cytophagia</taxon>
        <taxon>Cytophagales</taxon>
        <taxon>Persicobacteraceae</taxon>
        <taxon>Persicobacter</taxon>
    </lineage>
</organism>
<evidence type="ECO:0000256" key="3">
    <source>
        <dbReference type="ARBA" id="ARBA00022840"/>
    </source>
</evidence>
<evidence type="ECO:0000313" key="5">
    <source>
        <dbReference type="EMBL" id="GJM62564.1"/>
    </source>
</evidence>
<sequence length="252" mass="28937">MRKSDKERIIELSRELRLPALRNNFTTLAAEAAENNLDYEDYLLAILEKEFINRNENRKKNIIRRAGFPSKSYLSLLERTFLPKAAQKKLPVLERLEFIDQGQNIIMAGNPGTGKTHIAIGLGLKACEMGYSVYFTTIHALLTLLRESHSQKALRQIEARFEKYDLVICDEVGYVSFDKAGAELLFNHLSLRAGRKSTIITTNLDFERWHEIFLDPVLTAALIDRLTHKAHLINMDGESYRLRETMNLTQQA</sequence>
<dbReference type="Proteomes" id="UP001310022">
    <property type="component" value="Unassembled WGS sequence"/>
</dbReference>
<dbReference type="NCBIfam" id="NF038214">
    <property type="entry name" value="IS21_help_AAA"/>
    <property type="match status" value="1"/>
</dbReference>
<evidence type="ECO:0000259" key="4">
    <source>
        <dbReference type="SMART" id="SM00382"/>
    </source>
</evidence>
<dbReference type="Gene3D" id="3.40.50.300">
    <property type="entry name" value="P-loop containing nucleotide triphosphate hydrolases"/>
    <property type="match status" value="1"/>
</dbReference>
<dbReference type="EMBL" id="BQKE01000002">
    <property type="protein sequence ID" value="GJM62564.1"/>
    <property type="molecule type" value="Genomic_DNA"/>
</dbReference>
<dbReference type="CDD" id="cd00009">
    <property type="entry name" value="AAA"/>
    <property type="match status" value="1"/>
</dbReference>
<dbReference type="InterPro" id="IPR003593">
    <property type="entry name" value="AAA+_ATPase"/>
</dbReference>
<dbReference type="SMART" id="SM00382">
    <property type="entry name" value="AAA"/>
    <property type="match status" value="1"/>
</dbReference>
<dbReference type="EMBL" id="BQKE01000007">
    <property type="protein sequence ID" value="GJM64867.1"/>
    <property type="molecule type" value="Genomic_DNA"/>
</dbReference>
<feature type="domain" description="AAA+ ATPase" evidence="4">
    <location>
        <begin position="101"/>
        <end position="236"/>
    </location>
</feature>
<proteinExistence type="inferred from homology"/>
<dbReference type="AlphaFoldDB" id="A0AAN4W4B2"/>
<comment type="caution">
    <text evidence="6">The sequence shown here is derived from an EMBL/GenBank/DDBJ whole genome shotgun (WGS) entry which is preliminary data.</text>
</comment>
<dbReference type="GO" id="GO:0006260">
    <property type="term" value="P:DNA replication"/>
    <property type="evidence" value="ECO:0007669"/>
    <property type="project" value="TreeGrafter"/>
</dbReference>
<protein>
    <submittedName>
        <fullName evidence="6">ATPase AAA</fullName>
    </submittedName>
</protein>